<dbReference type="GO" id="GO:0005524">
    <property type="term" value="F:ATP binding"/>
    <property type="evidence" value="ECO:0007669"/>
    <property type="project" value="InterPro"/>
</dbReference>
<dbReference type="PANTHER" id="PTHR43581">
    <property type="entry name" value="ATP/GTP PHOSPHATASE"/>
    <property type="match status" value="1"/>
</dbReference>
<dbReference type="InterPro" id="IPR027417">
    <property type="entry name" value="P-loop_NTPase"/>
</dbReference>
<dbReference type="PATRIC" id="fig|1604020.3.peg.1923"/>
<accession>A0A0G2HJA7</accession>
<name>A0A0G2HJA7_9SYNE</name>
<dbReference type="InterPro" id="IPR003959">
    <property type="entry name" value="ATPase_AAA_core"/>
</dbReference>
<dbReference type="Pfam" id="PF13304">
    <property type="entry name" value="AAA_21"/>
    <property type="match status" value="1"/>
</dbReference>
<organism evidence="2 3">
    <name type="scientific">Candidatus Synechococcus spongiarum SP3</name>
    <dbReference type="NCBI Taxonomy" id="1604020"/>
    <lineage>
        <taxon>Bacteria</taxon>
        <taxon>Bacillati</taxon>
        <taxon>Cyanobacteriota</taxon>
        <taxon>Cyanophyceae</taxon>
        <taxon>Synechococcales</taxon>
        <taxon>Synechococcaceae</taxon>
        <taxon>Synechococcus</taxon>
    </lineage>
</organism>
<dbReference type="AlphaFoldDB" id="A0A0G2HJA7"/>
<gene>
    <name evidence="2" type="ORF">TE42_09120</name>
</gene>
<evidence type="ECO:0000313" key="2">
    <source>
        <dbReference type="EMBL" id="KKZ10946.1"/>
    </source>
</evidence>
<reference evidence="2 3" key="1">
    <citation type="submission" date="2015-01" db="EMBL/GenBank/DDBJ databases">
        <title>Lifestyle Evolution in Cyanobacterial Symbionts of Sponges.</title>
        <authorList>
            <person name="Burgsdorf I."/>
            <person name="Slaby B.M."/>
            <person name="Handley K.M."/>
            <person name="Haber M."/>
            <person name="Blom J."/>
            <person name="Marshall C.W."/>
            <person name="Gilbert J.A."/>
            <person name="Hentschel U."/>
            <person name="Steindler L."/>
        </authorList>
    </citation>
    <scope>NUCLEOTIDE SEQUENCE [LARGE SCALE GENOMIC DNA]</scope>
    <source>
        <strain evidence="2">SP3</strain>
    </source>
</reference>
<dbReference type="InterPro" id="IPR051396">
    <property type="entry name" value="Bact_Antivir_Def_Nuclease"/>
</dbReference>
<dbReference type="EMBL" id="JXQG01000070">
    <property type="protein sequence ID" value="KKZ10946.1"/>
    <property type="molecule type" value="Genomic_DNA"/>
</dbReference>
<dbReference type="SUPFAM" id="SSF52540">
    <property type="entry name" value="P-loop containing nucleoside triphosphate hydrolases"/>
    <property type="match status" value="1"/>
</dbReference>
<comment type="caution">
    <text evidence="2">The sequence shown here is derived from an EMBL/GenBank/DDBJ whole genome shotgun (WGS) entry which is preliminary data.</text>
</comment>
<dbReference type="PANTHER" id="PTHR43581:SF2">
    <property type="entry name" value="EXCINUCLEASE ATPASE SUBUNIT"/>
    <property type="match status" value="1"/>
</dbReference>
<feature type="domain" description="ATPase AAA-type core" evidence="1">
    <location>
        <begin position="74"/>
        <end position="246"/>
    </location>
</feature>
<dbReference type="GO" id="GO:0016887">
    <property type="term" value="F:ATP hydrolysis activity"/>
    <property type="evidence" value="ECO:0007669"/>
    <property type="project" value="InterPro"/>
</dbReference>
<sequence length="480" mass="52805">MKATFDYPVSVIAGGNASGKSTVLFAAACAYRVPGAGVKDFVPSTLFPNYRPKSGRREDHSGEVVLDFEYATPEGHYSMRWRRTKGWNRSFGGRKDASQPERPVYLRTLSNLSNPSEVRGVLSMSRSAQVPEETALTASQVELAHRMLPFRYSEVVKLSSGSKALLFAAQDGGGTYSELHMSAGERAILRLSQDIAQCKGALILIDELEAGLHPWVQQLLMAQLQQLALRNDLQVIVTTHSPVVLDSVPRNGRIFLERDKTGAVAVRPAYRDIIQNALYGRSGDALNLLCEDKAAEGMVQGVLDVLLPDLEMRTESVHIGRDTGADEFPSHAVAFRKFGQIRSFVFILDGDKRGSRAEEKLSERAASDSVFFLPGRLPEAWVWKALQQFSAEEAKVLGLSKEELAAKLSQLDVLYDSASDPAAQIAKIKLRQLANDLGRTEPELARVVGRLEAGKPSDIQPLVENLKSALLRWRDLPPNP</sequence>
<dbReference type="Proteomes" id="UP000035067">
    <property type="component" value="Unassembled WGS sequence"/>
</dbReference>
<proteinExistence type="predicted"/>
<evidence type="ECO:0000313" key="3">
    <source>
        <dbReference type="Proteomes" id="UP000035067"/>
    </source>
</evidence>
<evidence type="ECO:0000259" key="1">
    <source>
        <dbReference type="Pfam" id="PF13304"/>
    </source>
</evidence>
<dbReference type="Gene3D" id="3.40.50.300">
    <property type="entry name" value="P-loop containing nucleotide triphosphate hydrolases"/>
    <property type="match status" value="1"/>
</dbReference>
<protein>
    <recommendedName>
        <fullName evidence="1">ATPase AAA-type core domain-containing protein</fullName>
    </recommendedName>
</protein>